<keyword evidence="10" id="KW-0624">Polysaccharide degradation</keyword>
<dbReference type="InterPro" id="IPR001579">
    <property type="entry name" value="Glyco_hydro_18_chit_AS"/>
</dbReference>
<dbReference type="GO" id="GO:0006032">
    <property type="term" value="P:chitin catabolic process"/>
    <property type="evidence" value="ECO:0007669"/>
    <property type="project" value="UniProtKB-KW"/>
</dbReference>
<dbReference type="FunFam" id="3.20.20.80:FF:000075">
    <property type="entry name" value="Sporulation-specific chitinase"/>
    <property type="match status" value="1"/>
</dbReference>
<evidence type="ECO:0000259" key="12">
    <source>
        <dbReference type="PROSITE" id="PS51910"/>
    </source>
</evidence>
<dbReference type="PROSITE" id="PS01095">
    <property type="entry name" value="GH18_1"/>
    <property type="match status" value="1"/>
</dbReference>
<keyword evidence="7" id="KW-0146">Chitin degradation</keyword>
<dbReference type="InterPro" id="IPR017853">
    <property type="entry name" value="GH"/>
</dbReference>
<dbReference type="Gene3D" id="3.20.20.80">
    <property type="entry name" value="Glycosidases"/>
    <property type="match status" value="1"/>
</dbReference>
<dbReference type="Proteomes" id="UP000191522">
    <property type="component" value="Unassembled WGS sequence"/>
</dbReference>
<keyword evidence="14" id="KW-1185">Reference proteome</keyword>
<evidence type="ECO:0000256" key="10">
    <source>
        <dbReference type="ARBA" id="ARBA00023326"/>
    </source>
</evidence>
<dbReference type="PANTHER" id="PTHR11177">
    <property type="entry name" value="CHITINASE"/>
    <property type="match status" value="1"/>
</dbReference>
<sequence>MSTELKNIAYFVNWAIYGRGYNPQDLPAEKLTHVLYAFANIRPETGEVYLTDSWSDIEKHYPGDSWNDGGCNVYGCIKQLGLLKRQHRKLKVMISIGGWTYSSNFAQPASSEAGRTKFAESATQLVLDNGLDGIDIDWEYPQDDTQAENLVYLLQACREHLDRAAGPNRKFYLSIACPAGPDNYNRLKVPQMTPFLDFYNLMAYDYAGSWDQLAGHQSNIYSSNFDPPSTPFCTNAALKYYIDISGVPPSKMILGMPLYGRAFTNTDGPGSEYNGVGPGSWENGVWDYKALPRPGATEQIDTQAGASWCYDSGARTMVSYDNQQMSHVKADFVKMRGLGGGMWWESSSDKGGKGANASDGSLIGTFVDGLGGVNVLDQNANAIDFPESKYDNLRSGFPGH</sequence>
<accession>A0A1V6PL06</accession>
<evidence type="ECO:0000256" key="9">
    <source>
        <dbReference type="ARBA" id="ARBA00023295"/>
    </source>
</evidence>
<comment type="subcellular location">
    <subcellularLocation>
        <location evidence="2">Secreted</location>
    </subcellularLocation>
</comment>
<comment type="caution">
    <text evidence="13">The sequence shown here is derived from an EMBL/GenBank/DDBJ whole genome shotgun (WGS) entry which is preliminary data.</text>
</comment>
<dbReference type="Pfam" id="PF00704">
    <property type="entry name" value="Glyco_hydro_18"/>
    <property type="match status" value="1"/>
</dbReference>
<evidence type="ECO:0000256" key="11">
    <source>
        <dbReference type="RuleBase" id="RU000489"/>
    </source>
</evidence>
<dbReference type="FunFam" id="3.10.50.10:FF:000005">
    <property type="entry name" value="Endochitinase B1"/>
    <property type="match status" value="1"/>
</dbReference>
<keyword evidence="5" id="KW-0964">Secreted</keyword>
<dbReference type="InterPro" id="IPR011583">
    <property type="entry name" value="Chitinase_II/V-like_cat"/>
</dbReference>
<keyword evidence="8" id="KW-0119">Carbohydrate metabolism</keyword>
<name>A0A1V6PL06_PENDC</name>
<proteinExistence type="inferred from homology"/>
<organism evidence="13 14">
    <name type="scientific">Penicillium decumbens</name>
    <dbReference type="NCBI Taxonomy" id="69771"/>
    <lineage>
        <taxon>Eukaryota</taxon>
        <taxon>Fungi</taxon>
        <taxon>Dikarya</taxon>
        <taxon>Ascomycota</taxon>
        <taxon>Pezizomycotina</taxon>
        <taxon>Eurotiomycetes</taxon>
        <taxon>Eurotiomycetidae</taxon>
        <taxon>Eurotiales</taxon>
        <taxon>Aspergillaceae</taxon>
        <taxon>Penicillium</taxon>
    </lineage>
</organism>
<evidence type="ECO:0000256" key="6">
    <source>
        <dbReference type="ARBA" id="ARBA00022801"/>
    </source>
</evidence>
<dbReference type="GO" id="GO:0008061">
    <property type="term" value="F:chitin binding"/>
    <property type="evidence" value="ECO:0007669"/>
    <property type="project" value="InterPro"/>
</dbReference>
<dbReference type="Gene3D" id="3.10.50.10">
    <property type="match status" value="1"/>
</dbReference>
<dbReference type="InterPro" id="IPR029070">
    <property type="entry name" value="Chitinase_insertion_sf"/>
</dbReference>
<dbReference type="SMART" id="SM00636">
    <property type="entry name" value="Glyco_18"/>
    <property type="match status" value="1"/>
</dbReference>
<dbReference type="InterPro" id="IPR001223">
    <property type="entry name" value="Glyco_hydro18_cat"/>
</dbReference>
<comment type="similarity">
    <text evidence="3">Belongs to the glycosyl hydrolase 18 family. Chitinase class V subfamily.</text>
</comment>
<dbReference type="SUPFAM" id="SSF54556">
    <property type="entry name" value="Chitinase insertion domain"/>
    <property type="match status" value="1"/>
</dbReference>
<dbReference type="EC" id="3.2.1.14" evidence="4"/>
<evidence type="ECO:0000256" key="3">
    <source>
        <dbReference type="ARBA" id="ARBA00008682"/>
    </source>
</evidence>
<evidence type="ECO:0000256" key="8">
    <source>
        <dbReference type="ARBA" id="ARBA00023277"/>
    </source>
</evidence>
<evidence type="ECO:0000256" key="1">
    <source>
        <dbReference type="ARBA" id="ARBA00000822"/>
    </source>
</evidence>
<evidence type="ECO:0000256" key="4">
    <source>
        <dbReference type="ARBA" id="ARBA00012729"/>
    </source>
</evidence>
<evidence type="ECO:0000256" key="2">
    <source>
        <dbReference type="ARBA" id="ARBA00004613"/>
    </source>
</evidence>
<evidence type="ECO:0000256" key="7">
    <source>
        <dbReference type="ARBA" id="ARBA00023024"/>
    </source>
</evidence>
<feature type="domain" description="GH18" evidence="12">
    <location>
        <begin position="5"/>
        <end position="373"/>
    </location>
</feature>
<evidence type="ECO:0000313" key="14">
    <source>
        <dbReference type="Proteomes" id="UP000191522"/>
    </source>
</evidence>
<dbReference type="PROSITE" id="PS51910">
    <property type="entry name" value="GH18_2"/>
    <property type="match status" value="1"/>
</dbReference>
<gene>
    <name evidence="13" type="ORF">PENDEC_c002G04535</name>
</gene>
<protein>
    <recommendedName>
        <fullName evidence="4">chitinase</fullName>
        <ecNumber evidence="4">3.2.1.14</ecNumber>
    </recommendedName>
</protein>
<evidence type="ECO:0000256" key="5">
    <source>
        <dbReference type="ARBA" id="ARBA00022525"/>
    </source>
</evidence>
<dbReference type="PANTHER" id="PTHR11177:SF365">
    <property type="entry name" value="ENDOCHITINASE B"/>
    <property type="match status" value="1"/>
</dbReference>
<dbReference type="CDD" id="cd06548">
    <property type="entry name" value="GH18_chitinase"/>
    <property type="match status" value="1"/>
</dbReference>
<dbReference type="OMA" id="SYPESKY"/>
<dbReference type="GO" id="GO:0008843">
    <property type="term" value="F:endochitinase activity"/>
    <property type="evidence" value="ECO:0007669"/>
    <property type="project" value="UniProtKB-EC"/>
</dbReference>
<keyword evidence="6 11" id="KW-0378">Hydrolase</keyword>
<dbReference type="OrthoDB" id="76388at2759"/>
<dbReference type="InterPro" id="IPR050314">
    <property type="entry name" value="Glycosyl_Hydrlase_18"/>
</dbReference>
<dbReference type="AlphaFoldDB" id="A0A1V6PL06"/>
<evidence type="ECO:0000313" key="13">
    <source>
        <dbReference type="EMBL" id="OQD77674.1"/>
    </source>
</evidence>
<reference evidence="14" key="1">
    <citation type="journal article" date="2017" name="Nat. Microbiol.">
        <title>Global analysis of biosynthetic gene clusters reveals vast potential of secondary metabolite production in Penicillium species.</title>
        <authorList>
            <person name="Nielsen J.C."/>
            <person name="Grijseels S."/>
            <person name="Prigent S."/>
            <person name="Ji B."/>
            <person name="Dainat J."/>
            <person name="Nielsen K.F."/>
            <person name="Frisvad J.C."/>
            <person name="Workman M."/>
            <person name="Nielsen J."/>
        </authorList>
    </citation>
    <scope>NUCLEOTIDE SEQUENCE [LARGE SCALE GENOMIC DNA]</scope>
    <source>
        <strain evidence="14">IBT 11843</strain>
    </source>
</reference>
<dbReference type="GO" id="GO:0005576">
    <property type="term" value="C:extracellular region"/>
    <property type="evidence" value="ECO:0007669"/>
    <property type="project" value="UniProtKB-SubCell"/>
</dbReference>
<dbReference type="EMBL" id="MDYL01000002">
    <property type="protein sequence ID" value="OQD77674.1"/>
    <property type="molecule type" value="Genomic_DNA"/>
</dbReference>
<comment type="catalytic activity">
    <reaction evidence="1">
        <text>Random endo-hydrolysis of N-acetyl-beta-D-glucosaminide (1-&gt;4)-beta-linkages in chitin and chitodextrins.</text>
        <dbReference type="EC" id="3.2.1.14"/>
    </reaction>
</comment>
<dbReference type="GO" id="GO:0000272">
    <property type="term" value="P:polysaccharide catabolic process"/>
    <property type="evidence" value="ECO:0007669"/>
    <property type="project" value="UniProtKB-KW"/>
</dbReference>
<keyword evidence="9 11" id="KW-0326">Glycosidase</keyword>
<dbReference type="STRING" id="69771.A0A1V6PL06"/>
<dbReference type="SUPFAM" id="SSF51445">
    <property type="entry name" value="(Trans)glycosidases"/>
    <property type="match status" value="1"/>
</dbReference>